<evidence type="ECO:0000313" key="2">
    <source>
        <dbReference type="Proteomes" id="UP000657918"/>
    </source>
</evidence>
<proteinExistence type="predicted"/>
<reference evidence="1 2" key="1">
    <citation type="submission" date="2020-10" db="EMBL/GenBank/DDBJ databases">
        <title>Plant Genome Project.</title>
        <authorList>
            <person name="Zhang R.-G."/>
        </authorList>
    </citation>
    <scope>NUCLEOTIDE SEQUENCE [LARGE SCALE GENOMIC DNA]</scope>
    <source>
        <strain evidence="1">FAFU-HL-1</strain>
        <tissue evidence="1">Leaf</tissue>
    </source>
</reference>
<comment type="caution">
    <text evidence="1">The sequence shown here is derived from an EMBL/GenBank/DDBJ whole genome shotgun (WGS) entry which is preliminary data.</text>
</comment>
<dbReference type="EMBL" id="JADGMS010000017">
    <property type="protein sequence ID" value="KAF9663684.1"/>
    <property type="molecule type" value="Genomic_DNA"/>
</dbReference>
<sequence>MLYCDEIYKSIAKKEISSAALVLDESMYSLFYDANEDIESSFRNDHKTKSNRFTFIFATIRSKSA</sequence>
<gene>
    <name evidence="1" type="ORF">SADUNF_Sadunf17G0077600</name>
</gene>
<dbReference type="AlphaFoldDB" id="A0A835J7Y1"/>
<name>A0A835J7Y1_9ROSI</name>
<organism evidence="1 2">
    <name type="scientific">Salix dunnii</name>
    <dbReference type="NCBI Taxonomy" id="1413687"/>
    <lineage>
        <taxon>Eukaryota</taxon>
        <taxon>Viridiplantae</taxon>
        <taxon>Streptophyta</taxon>
        <taxon>Embryophyta</taxon>
        <taxon>Tracheophyta</taxon>
        <taxon>Spermatophyta</taxon>
        <taxon>Magnoliopsida</taxon>
        <taxon>eudicotyledons</taxon>
        <taxon>Gunneridae</taxon>
        <taxon>Pentapetalae</taxon>
        <taxon>rosids</taxon>
        <taxon>fabids</taxon>
        <taxon>Malpighiales</taxon>
        <taxon>Salicaceae</taxon>
        <taxon>Saliceae</taxon>
        <taxon>Salix</taxon>
    </lineage>
</organism>
<dbReference type="Proteomes" id="UP000657918">
    <property type="component" value="Unassembled WGS sequence"/>
</dbReference>
<accession>A0A835J7Y1</accession>
<protein>
    <submittedName>
        <fullName evidence="1">Uncharacterized protein</fullName>
    </submittedName>
</protein>
<evidence type="ECO:0000313" key="1">
    <source>
        <dbReference type="EMBL" id="KAF9663684.1"/>
    </source>
</evidence>
<keyword evidence="2" id="KW-1185">Reference proteome</keyword>